<dbReference type="Pfam" id="PF02423">
    <property type="entry name" value="OCD_Mu_crystall"/>
    <property type="match status" value="1"/>
</dbReference>
<name>A0A7T6XEJ3_PENDI</name>
<dbReference type="FunFam" id="3.40.50.720:FF:000556">
    <property type="entry name" value="Proline utilization protein PrnX-like protein"/>
    <property type="match status" value="1"/>
</dbReference>
<protein>
    <submittedName>
        <fullName evidence="4">Proline utilization protein PrnX-like, putative</fullName>
    </submittedName>
</protein>
<dbReference type="InterPro" id="IPR036291">
    <property type="entry name" value="NAD(P)-bd_dom_sf"/>
</dbReference>
<dbReference type="EMBL" id="CP060774">
    <property type="protein sequence ID" value="QQK39675.1"/>
    <property type="molecule type" value="Genomic_DNA"/>
</dbReference>
<reference evidence="4 5" key="1">
    <citation type="submission" date="2020-08" db="EMBL/GenBank/DDBJ databases">
        <title>The completed genome sequence of the pathogenic ascomycete fungus Penicillium digitatum.</title>
        <authorList>
            <person name="Wang M."/>
        </authorList>
    </citation>
    <scope>NUCLEOTIDE SEQUENCE [LARGE SCALE GENOMIC DNA]</scope>
    <source>
        <strain evidence="4 5">PdW03</strain>
    </source>
</reference>
<keyword evidence="2" id="KW-0175">Coiled coil</keyword>
<dbReference type="GO" id="GO:0005737">
    <property type="term" value="C:cytoplasm"/>
    <property type="evidence" value="ECO:0007669"/>
    <property type="project" value="TreeGrafter"/>
</dbReference>
<feature type="region of interest" description="Disordered" evidence="3">
    <location>
        <begin position="152"/>
        <end position="183"/>
    </location>
</feature>
<feature type="compositionally biased region" description="Polar residues" evidence="3">
    <location>
        <begin position="166"/>
        <end position="175"/>
    </location>
</feature>
<dbReference type="AlphaFoldDB" id="A0A7T6XEJ3"/>
<comment type="similarity">
    <text evidence="1">Belongs to the ornithine cyclodeaminase/mu-crystallin family.</text>
</comment>
<dbReference type="VEuPathDB" id="FungiDB:PDIP_20970"/>
<proteinExistence type="inferred from homology"/>
<dbReference type="Gene3D" id="3.30.1780.10">
    <property type="entry name" value="ornithine cyclodeaminase, domain 1"/>
    <property type="match status" value="1"/>
</dbReference>
<gene>
    <name evidence="4" type="ORF">Pdw03_2529</name>
</gene>
<evidence type="ECO:0000313" key="4">
    <source>
        <dbReference type="EMBL" id="QQK39675.1"/>
    </source>
</evidence>
<dbReference type="PANTHER" id="PTHR13812">
    <property type="entry name" value="KETIMINE REDUCTASE MU-CRYSTALLIN"/>
    <property type="match status" value="1"/>
</dbReference>
<dbReference type="InterPro" id="IPR003462">
    <property type="entry name" value="ODC_Mu_crystall"/>
</dbReference>
<evidence type="ECO:0000256" key="1">
    <source>
        <dbReference type="ARBA" id="ARBA00008903"/>
    </source>
</evidence>
<organism evidence="4 5">
    <name type="scientific">Penicillium digitatum</name>
    <name type="common">Green mold</name>
    <dbReference type="NCBI Taxonomy" id="36651"/>
    <lineage>
        <taxon>Eukaryota</taxon>
        <taxon>Fungi</taxon>
        <taxon>Dikarya</taxon>
        <taxon>Ascomycota</taxon>
        <taxon>Pezizomycotina</taxon>
        <taxon>Eurotiomycetes</taxon>
        <taxon>Eurotiomycetidae</taxon>
        <taxon>Eurotiales</taxon>
        <taxon>Aspergillaceae</taxon>
        <taxon>Penicillium</taxon>
    </lineage>
</organism>
<dbReference type="Proteomes" id="UP000595662">
    <property type="component" value="Chromosome 1"/>
</dbReference>
<dbReference type="InterPro" id="IPR023401">
    <property type="entry name" value="ODC_N"/>
</dbReference>
<accession>A0A7T6XEJ3</accession>
<dbReference type="PANTHER" id="PTHR13812:SF19">
    <property type="entry name" value="KETIMINE REDUCTASE MU-CRYSTALLIN"/>
    <property type="match status" value="1"/>
</dbReference>
<evidence type="ECO:0000313" key="5">
    <source>
        <dbReference type="Proteomes" id="UP000595662"/>
    </source>
</evidence>
<sequence length="508" mass="56131">MIGYFLFPSSTINRLHLSLVFPARTAYMPLTVLSRAQLRELLHALSRDEIINLQRNLAEALREYSSGSQEKGCSATYQPQRTAITRQNGTTTIFMPASTGQTIGIKMISLQDGADAGCAIERDTVDMQEKEQISSRRRGSFRNSVASISSDLSDLSVGSEDREDSNSISPVTTTNDSSVAGSSTDSSTLLTGCVNQQNVTSNLSGTLGAWPGAGTRDTSPRGSVTLLDGESLPFALINAHELTAFRTALASLMMFNRRKKVRTILVFGAGTQAYWHIRLALILRGEDIRRVYIVNRSFERAAKLLQEIYQPENIEWRGDVKFSAVSTDFGEYSRILKEHVRKADAIFCCTPSVEPLFPAEYLTSGEGRQKGRLICAIGSYKAHMAEIHPDILRDEVHVQPAHRHWNKHIHRSGVIVVDSLDAAMKEAGEIIQAGIKPKQVVELGELLMVRDVTRDAATVDEEKSLREWSQRGNVIYKSVGLGLMDLVTGGDLVRLARERKLGTTVEDF</sequence>
<dbReference type="Gene3D" id="3.40.50.720">
    <property type="entry name" value="NAD(P)-binding Rossmann-like Domain"/>
    <property type="match status" value="1"/>
</dbReference>
<dbReference type="SUPFAM" id="SSF51735">
    <property type="entry name" value="NAD(P)-binding Rossmann-fold domains"/>
    <property type="match status" value="1"/>
</dbReference>
<evidence type="ECO:0000256" key="3">
    <source>
        <dbReference type="SAM" id="MobiDB-lite"/>
    </source>
</evidence>
<feature type="coiled-coil region" evidence="2">
    <location>
        <begin position="43"/>
        <end position="70"/>
    </location>
</feature>
<dbReference type="GeneID" id="26230419"/>
<dbReference type="RefSeq" id="XP_065955618.1">
    <property type="nucleotide sequence ID" value="XM_066100218.1"/>
</dbReference>
<evidence type="ECO:0000256" key="2">
    <source>
        <dbReference type="SAM" id="Coils"/>
    </source>
</evidence>